<dbReference type="GO" id="GO:0050909">
    <property type="term" value="P:sensory perception of taste"/>
    <property type="evidence" value="ECO:0007669"/>
    <property type="project" value="InterPro"/>
</dbReference>
<dbReference type="Pfam" id="PF08395">
    <property type="entry name" value="7tm_7"/>
    <property type="match status" value="1"/>
</dbReference>
<evidence type="ECO:0000256" key="5">
    <source>
        <dbReference type="ARBA" id="ARBA00023136"/>
    </source>
</evidence>
<dbReference type="OrthoDB" id="6738352at2759"/>
<dbReference type="AlphaFoldDB" id="A0A653BR57"/>
<comment type="subcellular location">
    <subcellularLocation>
        <location evidence="1">Cell membrane</location>
        <topology evidence="1">Multi-pass membrane protein</topology>
    </subcellularLocation>
</comment>
<evidence type="ECO:0000256" key="2">
    <source>
        <dbReference type="ARBA" id="ARBA00022475"/>
    </source>
</evidence>
<evidence type="ECO:0000313" key="7">
    <source>
        <dbReference type="Proteomes" id="UP000410492"/>
    </source>
</evidence>
<organism evidence="6 7">
    <name type="scientific">Callosobruchus maculatus</name>
    <name type="common">Southern cowpea weevil</name>
    <name type="synonym">Pulse bruchid</name>
    <dbReference type="NCBI Taxonomy" id="64391"/>
    <lineage>
        <taxon>Eukaryota</taxon>
        <taxon>Metazoa</taxon>
        <taxon>Ecdysozoa</taxon>
        <taxon>Arthropoda</taxon>
        <taxon>Hexapoda</taxon>
        <taxon>Insecta</taxon>
        <taxon>Pterygota</taxon>
        <taxon>Neoptera</taxon>
        <taxon>Endopterygota</taxon>
        <taxon>Coleoptera</taxon>
        <taxon>Polyphaga</taxon>
        <taxon>Cucujiformia</taxon>
        <taxon>Chrysomeloidea</taxon>
        <taxon>Chrysomelidae</taxon>
        <taxon>Bruchinae</taxon>
        <taxon>Bruchini</taxon>
        <taxon>Callosobruchus</taxon>
    </lineage>
</organism>
<dbReference type="GO" id="GO:0005886">
    <property type="term" value="C:plasma membrane"/>
    <property type="evidence" value="ECO:0007669"/>
    <property type="project" value="UniProtKB-SubCell"/>
</dbReference>
<keyword evidence="3" id="KW-0812">Transmembrane</keyword>
<keyword evidence="5" id="KW-0472">Membrane</keyword>
<evidence type="ECO:0008006" key="8">
    <source>
        <dbReference type="Google" id="ProtNLM"/>
    </source>
</evidence>
<sequence>LSLNCSLTLLFIFGVEVLQFRLNLQESSGTGILLLINKICFITYSLVGPLAVMLCCDSAINESRNIVKICYTLEQNETYTVEEKQELKSIIDQFTSDPPKFTAAGFFEINRSN</sequence>
<evidence type="ECO:0000256" key="1">
    <source>
        <dbReference type="ARBA" id="ARBA00004651"/>
    </source>
</evidence>
<proteinExistence type="predicted"/>
<dbReference type="InterPro" id="IPR013604">
    <property type="entry name" value="7TM_chemorcpt"/>
</dbReference>
<keyword evidence="4" id="KW-1133">Transmembrane helix</keyword>
<name>A0A653BR57_CALMS</name>
<dbReference type="EMBL" id="CAACVG010004067">
    <property type="protein sequence ID" value="VEN38079.1"/>
    <property type="molecule type" value="Genomic_DNA"/>
</dbReference>
<evidence type="ECO:0000256" key="3">
    <source>
        <dbReference type="ARBA" id="ARBA00022692"/>
    </source>
</evidence>
<feature type="non-terminal residue" evidence="6">
    <location>
        <position position="1"/>
    </location>
</feature>
<dbReference type="Proteomes" id="UP000410492">
    <property type="component" value="Unassembled WGS sequence"/>
</dbReference>
<evidence type="ECO:0000256" key="4">
    <source>
        <dbReference type="ARBA" id="ARBA00022989"/>
    </source>
</evidence>
<evidence type="ECO:0000313" key="6">
    <source>
        <dbReference type="EMBL" id="VEN38079.1"/>
    </source>
</evidence>
<protein>
    <recommendedName>
        <fullName evidence="8">Gustatory receptor</fullName>
    </recommendedName>
</protein>
<keyword evidence="2" id="KW-1003">Cell membrane</keyword>
<feature type="non-terminal residue" evidence="6">
    <location>
        <position position="113"/>
    </location>
</feature>
<reference evidence="6 7" key="1">
    <citation type="submission" date="2019-01" db="EMBL/GenBank/DDBJ databases">
        <authorList>
            <person name="Sayadi A."/>
        </authorList>
    </citation>
    <scope>NUCLEOTIDE SEQUENCE [LARGE SCALE GENOMIC DNA]</scope>
</reference>
<gene>
    <name evidence="6" type="ORF">CALMAC_LOCUS3101</name>
</gene>
<accession>A0A653BR57</accession>
<keyword evidence="7" id="KW-1185">Reference proteome</keyword>